<dbReference type="AlphaFoldDB" id="A0A9J5WKM5"/>
<dbReference type="Proteomes" id="UP000824120">
    <property type="component" value="Chromosome 11"/>
</dbReference>
<gene>
    <name evidence="1" type="ORF">H5410_056591</name>
</gene>
<name>A0A9J5WKM5_SOLCO</name>
<evidence type="ECO:0000313" key="2">
    <source>
        <dbReference type="Proteomes" id="UP000824120"/>
    </source>
</evidence>
<proteinExistence type="predicted"/>
<reference evidence="1 2" key="1">
    <citation type="submission" date="2020-09" db="EMBL/GenBank/DDBJ databases">
        <title>De no assembly of potato wild relative species, Solanum commersonii.</title>
        <authorList>
            <person name="Cho K."/>
        </authorList>
    </citation>
    <scope>NUCLEOTIDE SEQUENCE [LARGE SCALE GENOMIC DNA]</scope>
    <source>
        <strain evidence="1">LZ3.2</strain>
        <tissue evidence="1">Leaf</tissue>
    </source>
</reference>
<organism evidence="1 2">
    <name type="scientific">Solanum commersonii</name>
    <name type="common">Commerson's wild potato</name>
    <name type="synonym">Commerson's nightshade</name>
    <dbReference type="NCBI Taxonomy" id="4109"/>
    <lineage>
        <taxon>Eukaryota</taxon>
        <taxon>Viridiplantae</taxon>
        <taxon>Streptophyta</taxon>
        <taxon>Embryophyta</taxon>
        <taxon>Tracheophyta</taxon>
        <taxon>Spermatophyta</taxon>
        <taxon>Magnoliopsida</taxon>
        <taxon>eudicotyledons</taxon>
        <taxon>Gunneridae</taxon>
        <taxon>Pentapetalae</taxon>
        <taxon>asterids</taxon>
        <taxon>lamiids</taxon>
        <taxon>Solanales</taxon>
        <taxon>Solanaceae</taxon>
        <taxon>Solanoideae</taxon>
        <taxon>Solaneae</taxon>
        <taxon>Solanum</taxon>
    </lineage>
</organism>
<keyword evidence="2" id="KW-1185">Reference proteome</keyword>
<comment type="caution">
    <text evidence="1">The sequence shown here is derived from an EMBL/GenBank/DDBJ whole genome shotgun (WGS) entry which is preliminary data.</text>
</comment>
<protein>
    <submittedName>
        <fullName evidence="1">Uncharacterized protein</fullName>
    </submittedName>
</protein>
<accession>A0A9J5WKM5</accession>
<sequence length="254" mass="29546">MESVGPDGKNNPFSRSNKPRSEFPTLFLLNLFADVRQDLRYGDGRSRCENRPIFKENYPNFKVKQAPQQLFDVIFLKIFCGRSSRPLLWSRLVSIGKLVQFKVKQTLESISDVIFANFFLWTSVKTLTMEPVGPDWKTSPFSRSNDPRIHGSFGDKDFRHHFCRSFLWTSIKTLTMELDGPDGKTVSFSNPWIFWISRFPMSFLSKFFVDARPSLWSQLVPMGKPAHFQGQTNPVSDNHLILPIFVCYSPWIFW</sequence>
<dbReference type="EMBL" id="JACXVP010000011">
    <property type="protein sequence ID" value="KAG5576457.1"/>
    <property type="molecule type" value="Genomic_DNA"/>
</dbReference>
<evidence type="ECO:0000313" key="1">
    <source>
        <dbReference type="EMBL" id="KAG5576457.1"/>
    </source>
</evidence>